<dbReference type="Pfam" id="PF00672">
    <property type="entry name" value="HAMP"/>
    <property type="match status" value="1"/>
</dbReference>
<dbReference type="RefSeq" id="WP_173059461.1">
    <property type="nucleotide sequence ID" value="NZ_BAABGO010000081.1"/>
</dbReference>
<dbReference type="EC" id="2.7.13.3" evidence="3"/>
<keyword evidence="15" id="KW-1185">Reference proteome</keyword>
<dbReference type="SUPFAM" id="SSF158472">
    <property type="entry name" value="HAMP domain-like"/>
    <property type="match status" value="1"/>
</dbReference>
<dbReference type="PROSITE" id="PS50885">
    <property type="entry name" value="HAMP"/>
    <property type="match status" value="1"/>
</dbReference>
<keyword evidence="5" id="KW-0808">Transferase</keyword>
<dbReference type="EMBL" id="BLPF01000002">
    <property type="protein sequence ID" value="GFJ80963.1"/>
    <property type="molecule type" value="Genomic_DNA"/>
</dbReference>
<keyword evidence="9" id="KW-0902">Two-component regulatory system</keyword>
<dbReference type="GO" id="GO:0005886">
    <property type="term" value="C:plasma membrane"/>
    <property type="evidence" value="ECO:0007669"/>
    <property type="project" value="UniProtKB-SubCell"/>
</dbReference>
<accession>A0A6V8K6Z0</accession>
<dbReference type="CDD" id="cd06225">
    <property type="entry name" value="HAMP"/>
    <property type="match status" value="1"/>
</dbReference>
<dbReference type="Proteomes" id="UP000482800">
    <property type="component" value="Unassembled WGS sequence"/>
</dbReference>
<dbReference type="InterPro" id="IPR003660">
    <property type="entry name" value="HAMP_dom"/>
</dbReference>
<evidence type="ECO:0000313" key="15">
    <source>
        <dbReference type="Proteomes" id="UP000482800"/>
    </source>
</evidence>
<dbReference type="FunFam" id="3.30.565.10:FF:000006">
    <property type="entry name" value="Sensor histidine kinase WalK"/>
    <property type="match status" value="1"/>
</dbReference>
<evidence type="ECO:0000256" key="10">
    <source>
        <dbReference type="ARBA" id="ARBA00023136"/>
    </source>
</evidence>
<evidence type="ECO:0000256" key="4">
    <source>
        <dbReference type="ARBA" id="ARBA00022553"/>
    </source>
</evidence>
<evidence type="ECO:0000256" key="6">
    <source>
        <dbReference type="ARBA" id="ARBA00022692"/>
    </source>
</evidence>
<evidence type="ECO:0000259" key="12">
    <source>
        <dbReference type="PROSITE" id="PS50109"/>
    </source>
</evidence>
<evidence type="ECO:0000256" key="9">
    <source>
        <dbReference type="ARBA" id="ARBA00023012"/>
    </source>
</evidence>
<comment type="subcellular location">
    <subcellularLocation>
        <location evidence="2">Cell membrane</location>
    </subcellularLocation>
</comment>
<proteinExistence type="predicted"/>
<dbReference type="SUPFAM" id="SSF55874">
    <property type="entry name" value="ATPase domain of HSP90 chaperone/DNA topoisomerase II/histidine kinase"/>
    <property type="match status" value="1"/>
</dbReference>
<dbReference type="InterPro" id="IPR036890">
    <property type="entry name" value="HATPase_C_sf"/>
</dbReference>
<dbReference type="GO" id="GO:0000155">
    <property type="term" value="F:phosphorelay sensor kinase activity"/>
    <property type="evidence" value="ECO:0007669"/>
    <property type="project" value="InterPro"/>
</dbReference>
<keyword evidence="8 11" id="KW-1133">Transmembrane helix</keyword>
<dbReference type="Pfam" id="PF00512">
    <property type="entry name" value="HisKA"/>
    <property type="match status" value="1"/>
</dbReference>
<protein>
    <recommendedName>
        <fullName evidence="3">histidine kinase</fullName>
        <ecNumber evidence="3">2.7.13.3</ecNumber>
    </recommendedName>
</protein>
<dbReference type="PROSITE" id="PS50109">
    <property type="entry name" value="HIS_KIN"/>
    <property type="match status" value="1"/>
</dbReference>
<comment type="catalytic activity">
    <reaction evidence="1">
        <text>ATP + protein L-histidine = ADP + protein N-phospho-L-histidine.</text>
        <dbReference type="EC" id="2.7.13.3"/>
    </reaction>
</comment>
<feature type="domain" description="HAMP" evidence="13">
    <location>
        <begin position="176"/>
        <end position="228"/>
    </location>
</feature>
<feature type="transmembrane region" description="Helical" evidence="11">
    <location>
        <begin position="152"/>
        <end position="174"/>
    </location>
</feature>
<keyword evidence="7" id="KW-0418">Kinase</keyword>
<dbReference type="InterPro" id="IPR003594">
    <property type="entry name" value="HATPase_dom"/>
</dbReference>
<keyword evidence="10 11" id="KW-0472">Membrane</keyword>
<evidence type="ECO:0000256" key="11">
    <source>
        <dbReference type="SAM" id="Phobius"/>
    </source>
</evidence>
<dbReference type="Gene3D" id="6.10.340.10">
    <property type="match status" value="1"/>
</dbReference>
<dbReference type="InterPro" id="IPR003661">
    <property type="entry name" value="HisK_dim/P_dom"/>
</dbReference>
<dbReference type="SUPFAM" id="SSF47384">
    <property type="entry name" value="Homodimeric domain of signal transducing histidine kinase"/>
    <property type="match status" value="1"/>
</dbReference>
<evidence type="ECO:0000256" key="3">
    <source>
        <dbReference type="ARBA" id="ARBA00012438"/>
    </source>
</evidence>
<dbReference type="SMART" id="SM00388">
    <property type="entry name" value="HisKA"/>
    <property type="match status" value="1"/>
</dbReference>
<feature type="transmembrane region" description="Helical" evidence="11">
    <location>
        <begin position="16"/>
        <end position="37"/>
    </location>
</feature>
<dbReference type="InterPro" id="IPR004358">
    <property type="entry name" value="Sig_transdc_His_kin-like_C"/>
</dbReference>
<sequence length="458" mass="46700">MTGAARQGIGPLGRRLLAAFVLVALSSVVVLTAAALIGTDRGLDAAKQDDRQRVADRVARVAAQAYADAGGWAGADLVAAQAVADGASAHLVVHDAAGAMVWPGRGMGPGGQGMHAAAGAQVARAAVTVNGASAGTVQLSFAAAGTAGRTVAWWWVAGAAAGALLVAVAVSWYVSRRLTAPLVRLAGSARAFAGGDRTARAGIRAPGELGELARAFDGMADQVVHAEQTRRRLAADVAHELRTPLGALQAGLEELRDGLSEPDPARLASLHDQALRLGRVVQDMAELSAAEAATLSLRHSDVDVARVVTAAVDAQEPSLRAAGLEVIREIHGPVPVRGDADRLHQAAGNLLANTARYCRPGDQVTVLVAATGEGAMIQVADTGPGIDPESLPHVFERLWRGPQSRSVTGSGIGLAVVRELVTAHGGTVAAKSTPGRGAVFTIRLPLADGDGHAGRTVR</sequence>
<evidence type="ECO:0000256" key="2">
    <source>
        <dbReference type="ARBA" id="ARBA00004236"/>
    </source>
</evidence>
<comment type="caution">
    <text evidence="14">The sequence shown here is derived from an EMBL/GenBank/DDBJ whole genome shotgun (WGS) entry which is preliminary data.</text>
</comment>
<evidence type="ECO:0000256" key="5">
    <source>
        <dbReference type="ARBA" id="ARBA00022679"/>
    </source>
</evidence>
<dbReference type="SMART" id="SM00304">
    <property type="entry name" value="HAMP"/>
    <property type="match status" value="1"/>
</dbReference>
<dbReference type="InterPro" id="IPR005467">
    <property type="entry name" value="His_kinase_dom"/>
</dbReference>
<reference evidence="14 15" key="2">
    <citation type="submission" date="2020-03" db="EMBL/GenBank/DDBJ databases">
        <authorList>
            <person name="Ichikawa N."/>
            <person name="Kimura A."/>
            <person name="Kitahashi Y."/>
            <person name="Uohara A."/>
        </authorList>
    </citation>
    <scope>NUCLEOTIDE SEQUENCE [LARGE SCALE GENOMIC DNA]</scope>
    <source>
        <strain evidence="14 15">NBRC 108639</strain>
    </source>
</reference>
<evidence type="ECO:0000256" key="8">
    <source>
        <dbReference type="ARBA" id="ARBA00022989"/>
    </source>
</evidence>
<dbReference type="Gene3D" id="1.10.287.130">
    <property type="match status" value="1"/>
</dbReference>
<dbReference type="PANTHER" id="PTHR45436:SF5">
    <property type="entry name" value="SENSOR HISTIDINE KINASE TRCS"/>
    <property type="match status" value="1"/>
</dbReference>
<gene>
    <name evidence="14" type="ORF">Phou_051430</name>
</gene>
<dbReference type="InterPro" id="IPR050428">
    <property type="entry name" value="TCS_sensor_his_kinase"/>
</dbReference>
<organism evidence="14 15">
    <name type="scientific">Phytohabitans houttuyneae</name>
    <dbReference type="NCBI Taxonomy" id="1076126"/>
    <lineage>
        <taxon>Bacteria</taxon>
        <taxon>Bacillati</taxon>
        <taxon>Actinomycetota</taxon>
        <taxon>Actinomycetes</taxon>
        <taxon>Micromonosporales</taxon>
        <taxon>Micromonosporaceae</taxon>
    </lineage>
</organism>
<dbReference type="PANTHER" id="PTHR45436">
    <property type="entry name" value="SENSOR HISTIDINE KINASE YKOH"/>
    <property type="match status" value="1"/>
</dbReference>
<keyword evidence="4" id="KW-0597">Phosphoprotein</keyword>
<dbReference type="SMART" id="SM00387">
    <property type="entry name" value="HATPase_c"/>
    <property type="match status" value="1"/>
</dbReference>
<reference evidence="14 15" key="1">
    <citation type="submission" date="2020-03" db="EMBL/GenBank/DDBJ databases">
        <title>Whole genome shotgun sequence of Phytohabitans houttuyneae NBRC 108639.</title>
        <authorList>
            <person name="Komaki H."/>
            <person name="Tamura T."/>
        </authorList>
    </citation>
    <scope>NUCLEOTIDE SEQUENCE [LARGE SCALE GENOMIC DNA]</scope>
    <source>
        <strain evidence="14 15">NBRC 108639</strain>
    </source>
</reference>
<evidence type="ECO:0000259" key="13">
    <source>
        <dbReference type="PROSITE" id="PS50885"/>
    </source>
</evidence>
<evidence type="ECO:0000256" key="1">
    <source>
        <dbReference type="ARBA" id="ARBA00000085"/>
    </source>
</evidence>
<dbReference type="CDD" id="cd00082">
    <property type="entry name" value="HisKA"/>
    <property type="match status" value="1"/>
</dbReference>
<dbReference type="InterPro" id="IPR036097">
    <property type="entry name" value="HisK_dim/P_sf"/>
</dbReference>
<name>A0A6V8K6Z0_9ACTN</name>
<dbReference type="PRINTS" id="PR00344">
    <property type="entry name" value="BCTRLSENSOR"/>
</dbReference>
<keyword evidence="6 11" id="KW-0812">Transmembrane</keyword>
<dbReference type="Gene3D" id="3.30.565.10">
    <property type="entry name" value="Histidine kinase-like ATPase, C-terminal domain"/>
    <property type="match status" value="1"/>
</dbReference>
<evidence type="ECO:0000313" key="14">
    <source>
        <dbReference type="EMBL" id="GFJ80963.1"/>
    </source>
</evidence>
<dbReference type="CDD" id="cd00075">
    <property type="entry name" value="HATPase"/>
    <property type="match status" value="1"/>
</dbReference>
<dbReference type="AlphaFoldDB" id="A0A6V8K6Z0"/>
<evidence type="ECO:0000256" key="7">
    <source>
        <dbReference type="ARBA" id="ARBA00022777"/>
    </source>
</evidence>
<feature type="domain" description="Histidine kinase" evidence="12">
    <location>
        <begin position="236"/>
        <end position="448"/>
    </location>
</feature>
<dbReference type="Pfam" id="PF02518">
    <property type="entry name" value="HATPase_c"/>
    <property type="match status" value="1"/>
</dbReference>